<keyword evidence="1" id="KW-1133">Transmembrane helix</keyword>
<evidence type="ECO:0000313" key="2">
    <source>
        <dbReference type="EMBL" id="TWD95689.1"/>
    </source>
</evidence>
<keyword evidence="3" id="KW-1185">Reference proteome</keyword>
<dbReference type="EMBL" id="VIVN01000012">
    <property type="protein sequence ID" value="TWD95689.1"/>
    <property type="molecule type" value="Genomic_DNA"/>
</dbReference>
<evidence type="ECO:0000313" key="3">
    <source>
        <dbReference type="Proteomes" id="UP000319671"/>
    </source>
</evidence>
<feature type="transmembrane region" description="Helical" evidence="1">
    <location>
        <begin position="39"/>
        <end position="57"/>
    </location>
</feature>
<sequence>MRTWRVGTFSMGASLIFLGLFLFFSKFLGLNLADVLMAWWPVLLVVLGVEILVYLFLSRQEQPILKYDFLSIFFVGLIGTTGIIFAVLSSAGVMGKVEEVMAKEVRSYDLPAFSYKTDDSIKRVVVRSVGYDMTVEATEDKAVSMFGTYRVETAKKTALLKNADDIVTANQKGDTLYLNFKMLPDEMGPFNSQGIVAATILVPNDVKLEVVGNNDSLSLKPRTLVNDWNIESSSAVTVDAMKNSNMTVKTVGVDQLSGKEWKITEEPKGEELDAAGPKNAVYQSGDGKYLIHISNAYEVKLNINQ</sequence>
<accession>A0A561CWS0</accession>
<dbReference type="RefSeq" id="WP_144567112.1">
    <property type="nucleotide sequence ID" value="NZ_VIVN01000012.1"/>
</dbReference>
<evidence type="ECO:0008006" key="4">
    <source>
        <dbReference type="Google" id="ProtNLM"/>
    </source>
</evidence>
<dbReference type="Proteomes" id="UP000319671">
    <property type="component" value="Unassembled WGS sequence"/>
</dbReference>
<dbReference type="AlphaFoldDB" id="A0A561CWS0"/>
<gene>
    <name evidence="2" type="ORF">FB550_11251</name>
</gene>
<comment type="caution">
    <text evidence="2">The sequence shown here is derived from an EMBL/GenBank/DDBJ whole genome shotgun (WGS) entry which is preliminary data.</text>
</comment>
<protein>
    <recommendedName>
        <fullName evidence="4">DUF5668 domain-containing protein</fullName>
    </recommendedName>
</protein>
<organism evidence="2 3">
    <name type="scientific">Neobacillus bataviensis</name>
    <dbReference type="NCBI Taxonomy" id="220685"/>
    <lineage>
        <taxon>Bacteria</taxon>
        <taxon>Bacillati</taxon>
        <taxon>Bacillota</taxon>
        <taxon>Bacilli</taxon>
        <taxon>Bacillales</taxon>
        <taxon>Bacillaceae</taxon>
        <taxon>Neobacillus</taxon>
    </lineage>
</organism>
<proteinExistence type="predicted"/>
<evidence type="ECO:0000256" key="1">
    <source>
        <dbReference type="SAM" id="Phobius"/>
    </source>
</evidence>
<keyword evidence="1" id="KW-0812">Transmembrane</keyword>
<reference evidence="2 3" key="1">
    <citation type="submission" date="2019-06" db="EMBL/GenBank/DDBJ databases">
        <title>Sorghum-associated microbial communities from plants grown in Nebraska, USA.</title>
        <authorList>
            <person name="Schachtman D."/>
        </authorList>
    </citation>
    <scope>NUCLEOTIDE SEQUENCE [LARGE SCALE GENOMIC DNA]</scope>
    <source>
        <strain evidence="2 3">2482</strain>
    </source>
</reference>
<name>A0A561CWS0_9BACI</name>
<keyword evidence="1" id="KW-0472">Membrane</keyword>
<feature type="transmembrane region" description="Helical" evidence="1">
    <location>
        <begin position="69"/>
        <end position="88"/>
    </location>
</feature>